<evidence type="ECO:0000313" key="2">
    <source>
        <dbReference type="Proteomes" id="UP000324222"/>
    </source>
</evidence>
<keyword evidence="2" id="KW-1185">Reference proteome</keyword>
<dbReference type="EMBL" id="VSRR010003035">
    <property type="protein sequence ID" value="MPC34351.1"/>
    <property type="molecule type" value="Genomic_DNA"/>
</dbReference>
<gene>
    <name evidence="1" type="ORF">E2C01_027736</name>
</gene>
<accession>A0A5B7EIX1</accession>
<sequence length="60" mass="7307">MPGEPPCVRRRHDCRGVARRIKLWEAQVFRQKKDYIGESDKHFYFSSTRTQQQEREKKIV</sequence>
<reference evidence="1 2" key="1">
    <citation type="submission" date="2019-05" db="EMBL/GenBank/DDBJ databases">
        <title>Another draft genome of Portunus trituberculatus and its Hox gene families provides insights of decapod evolution.</title>
        <authorList>
            <person name="Jeong J.-H."/>
            <person name="Song I."/>
            <person name="Kim S."/>
            <person name="Choi T."/>
            <person name="Kim D."/>
            <person name="Ryu S."/>
            <person name="Kim W."/>
        </authorList>
    </citation>
    <scope>NUCLEOTIDE SEQUENCE [LARGE SCALE GENOMIC DNA]</scope>
    <source>
        <tissue evidence="1">Muscle</tissue>
    </source>
</reference>
<organism evidence="1 2">
    <name type="scientific">Portunus trituberculatus</name>
    <name type="common">Swimming crab</name>
    <name type="synonym">Neptunus trituberculatus</name>
    <dbReference type="NCBI Taxonomy" id="210409"/>
    <lineage>
        <taxon>Eukaryota</taxon>
        <taxon>Metazoa</taxon>
        <taxon>Ecdysozoa</taxon>
        <taxon>Arthropoda</taxon>
        <taxon>Crustacea</taxon>
        <taxon>Multicrustacea</taxon>
        <taxon>Malacostraca</taxon>
        <taxon>Eumalacostraca</taxon>
        <taxon>Eucarida</taxon>
        <taxon>Decapoda</taxon>
        <taxon>Pleocyemata</taxon>
        <taxon>Brachyura</taxon>
        <taxon>Eubrachyura</taxon>
        <taxon>Portunoidea</taxon>
        <taxon>Portunidae</taxon>
        <taxon>Portuninae</taxon>
        <taxon>Portunus</taxon>
    </lineage>
</organism>
<comment type="caution">
    <text evidence="1">The sequence shown here is derived from an EMBL/GenBank/DDBJ whole genome shotgun (WGS) entry which is preliminary data.</text>
</comment>
<name>A0A5B7EIX1_PORTR</name>
<dbReference type="AlphaFoldDB" id="A0A5B7EIX1"/>
<dbReference type="Proteomes" id="UP000324222">
    <property type="component" value="Unassembled WGS sequence"/>
</dbReference>
<protein>
    <submittedName>
        <fullName evidence="1">Uncharacterized protein</fullName>
    </submittedName>
</protein>
<evidence type="ECO:0000313" key="1">
    <source>
        <dbReference type="EMBL" id="MPC34351.1"/>
    </source>
</evidence>
<proteinExistence type="predicted"/>